<keyword evidence="2" id="KW-1185">Reference proteome</keyword>
<proteinExistence type="predicted"/>
<comment type="caution">
    <text evidence="1">The sequence shown here is derived from an EMBL/GenBank/DDBJ whole genome shotgun (WGS) entry which is preliminary data.</text>
</comment>
<dbReference type="Proteomes" id="UP000699462">
    <property type="component" value="Unassembled WGS sequence"/>
</dbReference>
<evidence type="ECO:0000313" key="2">
    <source>
        <dbReference type="Proteomes" id="UP000699462"/>
    </source>
</evidence>
<sequence>MLPKHWDCLLSVRLWRRWTKKRQLRQENSSINFATYTPICVNRLCGVLRTRWRPTTTAWHISCIKKYLSPSKRPGCPLRLKVLWSP</sequence>
<dbReference type="EMBL" id="JTDF01001657">
    <property type="protein sequence ID" value="KAF8569715.1"/>
    <property type="molecule type" value="Genomic_DNA"/>
</dbReference>
<accession>A0A8T0DP24</accession>
<organism evidence="1 2">
    <name type="scientific">Paragonimus westermani</name>
    <dbReference type="NCBI Taxonomy" id="34504"/>
    <lineage>
        <taxon>Eukaryota</taxon>
        <taxon>Metazoa</taxon>
        <taxon>Spiralia</taxon>
        <taxon>Lophotrochozoa</taxon>
        <taxon>Platyhelminthes</taxon>
        <taxon>Trematoda</taxon>
        <taxon>Digenea</taxon>
        <taxon>Plagiorchiida</taxon>
        <taxon>Troglotremata</taxon>
        <taxon>Troglotrematidae</taxon>
        <taxon>Paragonimus</taxon>
    </lineage>
</organism>
<name>A0A8T0DP24_9TREM</name>
<protein>
    <submittedName>
        <fullName evidence="1">Uncharacterized protein</fullName>
    </submittedName>
</protein>
<reference evidence="1 2" key="1">
    <citation type="submission" date="2019-07" db="EMBL/GenBank/DDBJ databases">
        <title>Annotation for the trematode Paragonimus westermani.</title>
        <authorList>
            <person name="Choi Y.-J."/>
        </authorList>
    </citation>
    <scope>NUCLEOTIDE SEQUENCE [LARGE SCALE GENOMIC DNA]</scope>
    <source>
        <strain evidence="1">180907_Pwestermani</strain>
    </source>
</reference>
<dbReference type="AlphaFoldDB" id="A0A8T0DP24"/>
<evidence type="ECO:0000313" key="1">
    <source>
        <dbReference type="EMBL" id="KAF8569715.1"/>
    </source>
</evidence>
<gene>
    <name evidence="1" type="ORF">P879_00967</name>
</gene>